<evidence type="ECO:0000313" key="2">
    <source>
        <dbReference type="EMBL" id="OXB19398.1"/>
    </source>
</evidence>
<comment type="caution">
    <text evidence="1">The sequence shown here is derived from an EMBL/GenBank/DDBJ whole genome shotgun (WGS) entry which is preliminary data.</text>
</comment>
<dbReference type="STRING" id="1278819.BHE19_12165"/>
<dbReference type="RefSeq" id="WP_070907735.1">
    <property type="nucleotide sequence ID" value="NZ_MIKE01000024.1"/>
</dbReference>
<accession>A0A1S1J5L7</accession>
<evidence type="ECO:0000313" key="1">
    <source>
        <dbReference type="EMBL" id="OHT44466.1"/>
    </source>
</evidence>
<dbReference type="EMBL" id="MUHG01000018">
    <property type="protein sequence ID" value="OXB19398.1"/>
    <property type="molecule type" value="Genomic_DNA"/>
</dbReference>
<sequence length="73" mass="8428">MSANLVQRFCNTTLSNNKTKELLGKCLKKAFDESIDDALESENILGLAWKFQVPQFDEMFKDHQNHSYPPFTC</sequence>
<reference evidence="2 4" key="3">
    <citation type="submission" date="2016-11" db="EMBL/GenBank/DDBJ databases">
        <title>Whole genomes of Flavobacteriaceae.</title>
        <authorList>
            <person name="Stine C."/>
            <person name="Li C."/>
            <person name="Tadesse D."/>
        </authorList>
    </citation>
    <scope>NUCLEOTIDE SEQUENCE [LARGE SCALE GENOMIC DNA]</scope>
    <source>
        <strain evidence="2 4">ATCC BAA-2541</strain>
    </source>
</reference>
<evidence type="ECO:0000313" key="3">
    <source>
        <dbReference type="Proteomes" id="UP000180252"/>
    </source>
</evidence>
<keyword evidence="4" id="KW-1185">Reference proteome</keyword>
<evidence type="ECO:0000313" key="4">
    <source>
        <dbReference type="Proteomes" id="UP000198319"/>
    </source>
</evidence>
<gene>
    <name evidence="2" type="ORF">B0A71_12705</name>
    <name evidence="1" type="ORF">BHE19_12165</name>
</gene>
<proteinExistence type="predicted"/>
<reference evidence="3" key="2">
    <citation type="submission" date="2016-09" db="EMBL/GenBank/DDBJ databases">
        <authorList>
            <person name="Chen S."/>
            <person name="Walker E."/>
        </authorList>
    </citation>
    <scope>NUCLEOTIDE SEQUENCE [LARGE SCALE GENOMIC DNA]</scope>
    <source>
        <strain evidence="3">MSU</strain>
    </source>
</reference>
<dbReference type="EMBL" id="MIKE01000024">
    <property type="protein sequence ID" value="OHT44466.1"/>
    <property type="molecule type" value="Genomic_DNA"/>
</dbReference>
<organism evidence="1 3">
    <name type="scientific">Flavobacterium tructae</name>
    <dbReference type="NCBI Taxonomy" id="1114873"/>
    <lineage>
        <taxon>Bacteria</taxon>
        <taxon>Pseudomonadati</taxon>
        <taxon>Bacteroidota</taxon>
        <taxon>Flavobacteriia</taxon>
        <taxon>Flavobacteriales</taxon>
        <taxon>Flavobacteriaceae</taxon>
        <taxon>Flavobacterium</taxon>
    </lineage>
</organism>
<dbReference type="OrthoDB" id="1363820at2"/>
<name>A0A1S1J5L7_9FLAO</name>
<protein>
    <submittedName>
        <fullName evidence="1">Uncharacterized protein</fullName>
    </submittedName>
</protein>
<dbReference type="Proteomes" id="UP000180252">
    <property type="component" value="Unassembled WGS sequence"/>
</dbReference>
<dbReference type="Proteomes" id="UP000198319">
    <property type="component" value="Unassembled WGS sequence"/>
</dbReference>
<dbReference type="AlphaFoldDB" id="A0A1S1J5L7"/>
<reference evidence="1" key="1">
    <citation type="submission" date="2016-09" db="EMBL/GenBank/DDBJ databases">
        <authorList>
            <person name="Capua I."/>
            <person name="De Benedictis P."/>
            <person name="Joannis T."/>
            <person name="Lombin L.H."/>
            <person name="Cattoli G."/>
        </authorList>
    </citation>
    <scope>NUCLEOTIDE SEQUENCE [LARGE SCALE GENOMIC DNA]</scope>
    <source>
        <strain evidence="1">MSU</strain>
    </source>
</reference>